<feature type="domain" description="EF-hand" evidence="6">
    <location>
        <begin position="2353"/>
        <end position="2388"/>
    </location>
</feature>
<evidence type="ECO:0000313" key="8">
    <source>
        <dbReference type="Proteomes" id="UP001165122"/>
    </source>
</evidence>
<dbReference type="InterPro" id="IPR002048">
    <property type="entry name" value="EF_hand_dom"/>
</dbReference>
<feature type="region of interest" description="Disordered" evidence="4">
    <location>
        <begin position="6371"/>
        <end position="6408"/>
    </location>
</feature>
<feature type="domain" description="EF-hand" evidence="6">
    <location>
        <begin position="1598"/>
        <end position="1633"/>
    </location>
</feature>
<dbReference type="SMART" id="SM00015">
    <property type="entry name" value="IQ"/>
    <property type="match status" value="14"/>
</dbReference>
<feature type="domain" description="C2" evidence="5">
    <location>
        <begin position="1935"/>
        <end position="2065"/>
    </location>
</feature>
<feature type="coiled-coil region" evidence="3">
    <location>
        <begin position="849"/>
        <end position="876"/>
    </location>
</feature>
<dbReference type="GO" id="GO:0016020">
    <property type="term" value="C:membrane"/>
    <property type="evidence" value="ECO:0007669"/>
    <property type="project" value="TreeGrafter"/>
</dbReference>
<feature type="compositionally biased region" description="Polar residues" evidence="4">
    <location>
        <begin position="2067"/>
        <end position="2076"/>
    </location>
</feature>
<dbReference type="Pfam" id="PF00168">
    <property type="entry name" value="C2"/>
    <property type="match status" value="16"/>
</dbReference>
<dbReference type="Pfam" id="PF13499">
    <property type="entry name" value="EF-hand_7"/>
    <property type="match status" value="3"/>
</dbReference>
<dbReference type="PROSITE" id="PS00018">
    <property type="entry name" value="EF_HAND_1"/>
    <property type="match status" value="5"/>
</dbReference>
<feature type="region of interest" description="Disordered" evidence="4">
    <location>
        <begin position="158"/>
        <end position="237"/>
    </location>
</feature>
<dbReference type="InterPro" id="IPR011992">
    <property type="entry name" value="EF-hand-dom_pair"/>
</dbReference>
<feature type="region of interest" description="Disordered" evidence="4">
    <location>
        <begin position="1172"/>
        <end position="1196"/>
    </location>
</feature>
<proteinExistence type="predicted"/>
<evidence type="ECO:0000256" key="1">
    <source>
        <dbReference type="ARBA" id="ARBA00022723"/>
    </source>
</evidence>
<organism evidence="7 8">
    <name type="scientific">Triparma laevis f. longispina</name>
    <dbReference type="NCBI Taxonomy" id="1714387"/>
    <lineage>
        <taxon>Eukaryota</taxon>
        <taxon>Sar</taxon>
        <taxon>Stramenopiles</taxon>
        <taxon>Ochrophyta</taxon>
        <taxon>Bolidophyceae</taxon>
        <taxon>Parmales</taxon>
        <taxon>Triparmaceae</taxon>
        <taxon>Triparma</taxon>
    </lineage>
</organism>
<feature type="compositionally biased region" description="Basic residues" evidence="4">
    <location>
        <begin position="1"/>
        <end position="10"/>
    </location>
</feature>
<dbReference type="Gene3D" id="2.60.40.150">
    <property type="entry name" value="C2 domain"/>
    <property type="match status" value="16"/>
</dbReference>
<reference evidence="8" key="1">
    <citation type="journal article" date="2023" name="Commun. Biol.">
        <title>Genome analysis of Parmales, the sister group of diatoms, reveals the evolutionary specialization of diatoms from phago-mixotrophs to photoautotrophs.</title>
        <authorList>
            <person name="Ban H."/>
            <person name="Sato S."/>
            <person name="Yoshikawa S."/>
            <person name="Yamada K."/>
            <person name="Nakamura Y."/>
            <person name="Ichinomiya M."/>
            <person name="Sato N."/>
            <person name="Blanc-Mathieu R."/>
            <person name="Endo H."/>
            <person name="Kuwata A."/>
            <person name="Ogata H."/>
        </authorList>
    </citation>
    <scope>NUCLEOTIDE SEQUENCE [LARGE SCALE GENOMIC DNA]</scope>
    <source>
        <strain evidence="8">NIES 3700</strain>
    </source>
</reference>
<feature type="domain" description="C2" evidence="5">
    <location>
        <begin position="4915"/>
        <end position="5046"/>
    </location>
</feature>
<feature type="non-terminal residue" evidence="7">
    <location>
        <position position="7258"/>
    </location>
</feature>
<feature type="region of interest" description="Disordered" evidence="4">
    <location>
        <begin position="4182"/>
        <end position="4234"/>
    </location>
</feature>
<dbReference type="SMART" id="SM00239">
    <property type="entry name" value="C2"/>
    <property type="match status" value="16"/>
</dbReference>
<feature type="domain" description="EF-hand" evidence="6">
    <location>
        <begin position="1642"/>
        <end position="1677"/>
    </location>
</feature>
<accession>A0A9W7FU44</accession>
<feature type="compositionally biased region" description="Basic and acidic residues" evidence="4">
    <location>
        <begin position="4212"/>
        <end position="4231"/>
    </location>
</feature>
<name>A0A9W7FU44_9STRA</name>
<feature type="domain" description="C2" evidence="5">
    <location>
        <begin position="6118"/>
        <end position="6247"/>
    </location>
</feature>
<feature type="domain" description="C2" evidence="5">
    <location>
        <begin position="3933"/>
        <end position="4065"/>
    </location>
</feature>
<feature type="compositionally biased region" description="Polar residues" evidence="4">
    <location>
        <begin position="65"/>
        <end position="74"/>
    </location>
</feature>
<sequence length="7258" mass="814503">MGKKKGRSKSARGATADSHPLSTHVDRLTSQTPPARTKDKPGPRPLPTTPSLPDEKVKPNVAPTADNNKQSYVQSTSTDFKSTDSKTSQNLKTLGISLNTQTRRSSQKQNLSPLSSLTRLEVKEHLDNPRKQFAFLEDIKRYRGEGVRKRLEGEGVTVVGPRRLPSLPTSTSDSKPAPKQKTLPGPSLRGRPIPPTPLSPTPGPASYAPNLSLTTTSPGAAPFTGRDRFPTSSQNVPSSYMGSLKTYPIENHPIIPFQSSRIEPMNESLMVEDGSLSGEETVAGIFQLYHGEHTSQSYFGSTWDSKHELEKQRSILKKNQHDCKGLVNKLIGEDDLNGDELTYVLLEVYSLPDEFDFNIVSSEMNEIVKRYQIAHQKQKINRMINIYFKSKLRAAFPRWSDYILQDRELERYASCIEIQKIARQYVAKKRVQRIREYQAEQARLLAMAINGPIIGQGVSRLWEGYQARLRVKKLEDKRKNMRALIKVQTRLRMILARNRRRKQKVAAQEWRAAKKVQRSWRNKKGIESSMDVLAKFGEMQAIALDLKMRDDASTKIQNCWRSHEAWIKGPVALDRAMQVRRLQNMAATTIQSRRRGQIGRRQAQLWQVHVGKKIKLGVHCQRMVRGFLGRIHYYYERKRIRMVRANAATKLQAMWQGRIGRARARAAQAEKLRHDSATKINTCVLGYLGRCRFRHEMVRIKGNFMSTLIQSIARMYIVRNKLDFYVQERRRWDAQRPISRGFRRYRGIQQGRLREMMVESGYCAMDPSQKSVCFFEYTGQFLCERSLTKAIELLNARNEPWQIDPTTNKPNLLGNVWDLQFFVSKKEKGKYDKQRTEFRHDELAAKAVIQTETDAMEQLEKQYEKCKNDTQKKTLDGIMRRRRNNLLIQNDALLEAQRKIRTVEPFLRIQIWKEETDKRYGKGSMYTNRFTSEARFTPPPSWWRLISCAKCIQSYYRNYAARIIADYGACQVYSTLSPKFICYFDPAGSGQMRMSLLGASVYLGDQKGLMKRHKLKTFARVAIEEASARKIHRICKRYRIKCKMLQIWKDVEERQEKGVIVMQTWWRIVSARRVAISAFKIQRWIQYQVQTNRRYMVALDCAVPDAVKLQEALAVAREHEMEVAASKKRMKDLYATQYIDDFNDITEVSKVAAAKKKELAHIEIINKEVAKARGEDPDAANTTSNTEGANVDASVPASKATALAPTALHLKIQQANAEKSPKKSKLGTIYTPSNSSDSDSVNSDEEESTSSVWESPRTMHDRVYAEMCATKDCSGILKWVLPFLAPFPSNQRAIAPEMGQRQVLLIAEVRSATLMQRVWRTRVQFKKAREEILRRVKARRDAEAARIALENYSVTRIANCYRCLVARRILSQKGVCRKLAKKLANFVCDVPAIVKKHDELWNVHKGFLGQVSLDASELLQAISWSRRPSRHPLVNQELKLKLNPETQKLVQGTVTLSARAARMPLKVNLPPPEQGVIVLHRGPGSVIPLPLTKGPPDLYKGIDDDPQFADWDGRALPPFTLKLQLIKAIIKRDAKPISSTTKKKLLGVANIVGRMGRDVSDMRKKRDAAVIKREQETKVKPHESVATVQRLYEEISEQLLTRVEKAFIACDDNGDGTLSRKEVIMAALSSLEVRELLQLPPVFTPEFDEVFDRLDRDKNDAVSFEEFQHFFLPSSDSGVDAKYARVKAGFDLMDKNGDGELTRTEILTALMGEQSIRDLLNVSDPETDEFEDMYRKMDTDNSGEISWVEFRNFFFPEYNDEVKASSNKVYLMQQQKSKADSKSKPKFNAKAAFKRAVKKVTSVRLLSSITGKPEEIEVGGIAPTELVSLLNVSTTGATSTQLVQPQIHPFLKSQNSKKAVMLNVAEKTRAHKLRQKAKMIKGAKFLLTKDGSLQVVGKGGAMDAPNVDAALGIEIDSQTQQPQTQTVGFDLDSLIDGEVDDNIIEEGEFEDEENGLGILLELCSASNLGMADSGFFSKGASDPYVVVKVGEKTVHKTGVIYDDVNPEWDPTTHNSRTILKIAFNEYNDVTLHVFDYDALGDDEFLGMVSLTPKMLDTPSEERETFPLNKNPNMGKKQNSLVQGELTLRLTLATEEDHEAIRNTLGRSATAKASTPGGLASSLYNRAKSSVPMFRAQTASLESDDLSPPCLDITKDIRAHVNWCSGGQGSGVTPSAMYSQPSPTWGDTALFYLPIPERKAAFQKKTPLEIQLKKGRDLFGSVTMTHADLLSGIGCTTEWDVFDSVEGGYAYPDDMSKEDKAKHVTGTVQLMLTFEPPARTESRQVVKEVTNDIIADVLALIPQLVPRVEFQIDAIQGIQTKRPHNGKDWKPTAVVYWKNSECGRAKQIKLNPVDLAEGIKRAFDLIDTNGDGHLDKIEVVNGVLQNAEVRDLLKLPPVIDDAFDKWFKELDKDNAKFITFDVFADHFLPPSAKAQMLEEQEKREKHAMEMMNAMNSDESGGEGGNGVEFFSSDEESVGDLPGHLCAHDHDHGSHSHAHSHSHSHSHPVSIKDAGKVQQEEDDDDDDGGFVDYEISPDGLITKKKASIFDPKSDVPFWGEEFFPLPVPEYWPSAEESADDNGKKRNFVRSSGSNDKGGKLGMPMGLLEDETDVHLHVEIHDLESSKNDEPSEKTKLAFMSIPRRQLYRPMQTKLEFPLEVLKQGRSLLDDDAKIQVELCARRVRVPKWKIRLGVVGQHVMKDIMTAVARVAQPRAELTLIDAVDLPANVTDLKCVILWGNRSKKTGQVGMEIRQVPMSSRLSTAEKIVWDPKTRMKKLFLPAEDLRLLDLEIHVHGVFDKGPGSGLKPQPVCLGYIQLNQCEPFLQPRQANDREGNPSKEVLYFPLLHSVEHATSGVMRVMQGQLGIQIKSCELPNDVNKAMRAPEPKLKLTIHDASNVARAVPFGFSNPYVKVYWGGELVAKTLVEHKTLNPVWREEQFIMPLPFDPNYLKMTGKLEKIYMLDLELRVEIWSLGKVRSLDEEEDANDKFLGQVTLTGKELKRLPMFYYPFDLKPRVTSSDPREAMFVQGTIGMGIEVEEMEVEMPVVYDDEKENEVAKVKGQQSKFGGATVTELFTEAKLLLHIVEAWGLAKADTFGKSDPMCIIFWDGKEIGRTKAIDDTMEPVWDEEKFTLVYGEVGSTPSLDIECYDMDMTGPGDFLGMVSFEGKDLLVPPQKEDLKNGMDLPAKTTWKGGVFELQKKAGKGARFNRMVQGSIVVTFDPSDALLRKKGHHDEVKMKRLAEAQKHARTASLKHSYRIAKKHMKKSYERVMTSKRGRNDRTIWSLYLAHRKEYERAKNHLLEHQKMDASHFESEKAVDPEEEARIEKEFAKRRATERLKMQGKKGRNKEMSLSDKLAQVGANSGVVIGPGGEVHSRHGKRKKKGDEGEETDFEASLLKQAAWDREHEKEEREEMFTEDPMCLSWRPNENRERYLMEQEGIDKDGVPKDAPDWVDPQPEDFDPPILPEWNSDWQVEQRYVPMLPVNRKSLYLRVIDCRGLEMKGFAYARVWWNGKEAGRTDYALLAEHARATGRDKAFITDPVFQYEEPFLLPIDPGKERDCHLSVEVWTGPSCRGQVTIEGADLFKQAFAKDDERDKMRVPFQLYPLRRTIFQRAEDAARKIVNKPRMAQGKIGLMLMFMDPGTVFPPKWPEKKPRMKEFEGVPDWLIRCPVIYKGVPKSVSAVPLLENGEVRVGEGGGEGDVHVLDADGNMVAEEKKDDLSPKKMPSVVCISVDKTSSKSSLKGEEPKKDTEKEPKKSKVEKEKEKPPEPSPFAKSGKDNGKGALYKKEDIDFDKLASIKYPDYIFKFQILSARGLKKADFMGKSDPFCMVSQGGDSVGITEVVDESMDPIFRRSTFDIPFRFLKGKRASPIIVDLYDKDLLKPDPDSPYPPKDADFMGQVIIKPEEVIDLVGEAMHFELQPPEGERGGRLVGGEICCTACIVDAPPPVPRYELQILRAQGLSKADKFGKSDPFVIINWEGKELGRTIEVERTYNPDWFEDEYFSVPLHIPRNNPDKYQPELKLEVYDMDRGKGGRRELGEFLGGVTLKGSSELQPQEEGEEVTHSLLQKDHFVNDYECWYDNRTNLWLDEPTDGEEKIGGGWVKPEAILVEGEDEDEDGDDFESDFRTPVKKVVALTVDELPDSKDVEFGAVDSKEDSKGDGEQKNEEIEVEVVVLNQANPQGGVEVKSEAKSTAPAPAPAAPPVTDSTADSKDDPKEVAEPKETETPKKKSFFGKMADTMKDLQNLEENWNKADSRWSTVSGTITYRLVLLDATERVEEWIDKGKPEVTSDESAIVCRIMDAMDLAKADATGASDPYCRVLWNYREVYRTKCISDDLNPVWEDQGCFLPVGKYRNGNYDHLKIEVYDKEAMQIGWNMGDFLGEVIFEGDYFKDKFGKHKKDYILQMRKDKDPEEQKLVQGTLSLHFSRKRHKTLIKNGVWWPDDDNADGRKPREWLHVKIKKALGLAKADTAMLGMGGSSDPYCVVFFNRERVWDSKVINNNQNPEWNDGDEFPVPMKGFTYGPPELRIAIYDKDTVGEDEFLGQIFLYGDEVLKMSHKTVMQRKLEGRLGVAKEEVEIQGDIFLTTNVTLEQSFLSILDKYDLCLPYDVVGLQVVDARNLPKADRMGLSDPYVVVYWKGEEVARTKTISDTLNPKWSKEMFLFAIPKNMDVMELRCEVYDDDLGVAGAMMGGLVEAAGGSSKGDFLGRVTLKADDLFDPPLFKRDYLLDGGPDRKKKSRLKAMEEAERAAQDTEVGGEKDHFVVTVSVMKARGLAKADMFGKSDPCVVAMWNGKEVGRSPIVKKTLDPDWGTFDFEPIKIDAELEDGAYNLEVFDADFGSLGDFLGCTSFSVAQLKAGEGEATEYGLVEKLGSKKSKLVQGHLTASVSSEFVQAEVVEVDEDDKEKEKVGGKGEGGEEGEEVGPPVEIKPLTMHILEAGNLAKADTALFGMGGSSDPFVEVRWSTGKFLHKTKAINDTQDPQWADEVVVLHIPVEINENLAGLELHCDVWDKDMSGKGEFLGRLAFTQKTLLEYADKPPKKGVELPLEKVMTWNAAKNKLVQGTMALGFTKGEDEDADAPDMLKKRMKHEPIIGLRTTIYKAVDIIDNELVIEEDDIDEKLVVFDVAEKIFARYRGRPKWMPGVVLKINKRNFLVENSRETYDIMYEHGAREKGVPRYHVKGIPKPGPPKPKQRLRVALLGVDEGEKKKRGGLLGGLADAGEGLFAGAMSMGRHLITPKSSAVNVLDGVSDTESDVSGFSSMNGSVPATPFGDDLSTNFATDLFWRGSKVGRFEGVEKLVSKHQPNAGESIILPMPLEKKAKEVSDIKLIVRKGGGGGADGGRMRTGKFIGESVIGWNTLSQLKVRRTKFAMSSTEATCRNTDNLKTFKSALLDPLPVTGQVNKSYRILGSKISFMACVEEVQFEKSFEPVLDVGDSGSIAKMKFDVEELRWMFPQRAIDALNGRIKVNLSWCGKNIGWVRYRIPEGGLSKMVKLGPSTFEVQLPRDRRGCSLLVEVVDENISGGKEILGSMMLPWDALKHSPHLPTYYNVLAADEVTHFAPCDIQVFELQGRSNKRLLLTSDQKHLTSSALESMSKRKVKVIVEACVGLSKADKTMFGGEGASDPFVIVSWDDDVVGRTPTIQEDCNPKWATGNEFLIEVDDEDDGLLKQVEIEVWDEDMTSKGDFLGCVLIPAKVLKNPSDLEMEGKEYVLEKKEGMKKSKQKLVGGSIILKILPLDAVKKAGGDSEEKKDVGDEISLEDLLSQAEEDDISLEEILDSAADDGGGGGFELKEIEDVQEVQKEEEPKKKFGAALMSAKSKLNKAVFKTKIQSSLAKDALAQAKKRKAEEKKKNKVFPTRASDISIGLRFVIEESIRESPYQLFLGLRSAGGLAPTSDVWGTRHPAMQPLGLARIPGSLNRYPYGTLFWKGKERVRTKCANAEVGWAERDKEVPHRHKPTFWGDDDGDGEIDDISSGQICLPLPNLPKSELGGPRALFKTPKLVLGTEKERLKNTSARIEVYDFGDWTENELRLICVMQHAIRKYLAGAFVRVLKRNKVEKARKDAAALKIQNMVRRRQAKNMLKGKKDAQEAESATKMQCLFRGKKSRDTVEEKGRIAEKQEAERKQRLKTVVVNVDIVGAMGLAKADIGSLSDPFVEVWFRGELVHTTRVVENSLNPRWDTEVCQVEFECMDVPRPIDERPLVKVKKERARVEALLDIEVDSRRFTLDDLEKGFGETEVKLRNNENVLKGKLVEREGLEDWNNSRRKELGLEIDGLELVGKKLAMLKVSFEERIGMHCAVIDESVMILQNELSGIVKTQKKMEKELAALREEHALWDTCRSRMLIELGYDIRGYRGDKQLLGGDIISRPSVEGEGEGGEEKKTETEEDPQKENEDGGGESVPEIDLDVIKCNFVLEEEIPELRVEVYDSDGPNSKEIMGQAVLGGVLLMEAAGWGNVDKPLPVPEKDIEEEEGGGGGGRRAPAYPLMAKSDGNARARGLAKGNVMFNLWMDKRVRLMSEHIIDADELIADVQVAGLNVSYVTFSAVESCIDLILQNVRQKILNRPLLVRVVDAYGLRKADLFGKSDPFAVVHYENEEYGRTQVIQESLDPFWGATALQEIDKSLFKLPPAVTQNPELHVDVFDWDMMDGDEDFLGKVRIPFEVLHDLRRMTGRKALECHKKPGPEYFQDVRTVMKLLTREEAGLPPLAGTQVTVKIHGAKGLAQADRFGKSDPFFIVKWNGAEVGRTSVMDNTLDPVWEGETFTVFVPDGNPGKKPKGEISVECYDSDMPFSGFGLGAMLNATGDFLGCFKANGAALSGEIREDGTPYVLMDGEPSMFELQPMEGGVVMGLDDTEGLHTEVEVCVLAARGLAKADTFGKSDPFVKVSHDGKGLGQTPVVKKTLDPDWEEGNIFSFHISEDTDGGMVMPDDDEVVCCDVFDSDMGGIMGDFLGRVKITGEMLRNLPERGKNREQDWPLEVKEGLSVKQKKLVKGRLRVCVKLEHNCRGRARKIKSADDKTSDDLVQGEATLSFTSVRADQTAAETANELKLDGAGDKLDELKSHTGVMVTVVGAHDLAKADTFGSCDAQCFVSWKSGEIGMTPTCRNSLNPTWAKKNIFMLKVDDEERDGLEEDMEKERDLMQKFEEEYKEVIERKARGSFGTRIMRKSADMSKRVARKSADRLAKVGKKVGEAAAKEGGRVIRKTAEFAKKEGGRAIRKTAEKIKVAGDLGERQIRRTADKAGRAARKSAGG</sequence>
<dbReference type="Gene3D" id="1.10.238.10">
    <property type="entry name" value="EF-hand"/>
    <property type="match status" value="3"/>
</dbReference>
<evidence type="ECO:0000259" key="6">
    <source>
        <dbReference type="PROSITE" id="PS50222"/>
    </source>
</evidence>
<feature type="region of interest" description="Disordered" evidence="4">
    <location>
        <begin position="4903"/>
        <end position="4928"/>
    </location>
</feature>
<dbReference type="CDD" id="cd00030">
    <property type="entry name" value="C2"/>
    <property type="match status" value="16"/>
</dbReference>
<dbReference type="PROSITE" id="PS50096">
    <property type="entry name" value="IQ"/>
    <property type="match status" value="7"/>
</dbReference>
<keyword evidence="2" id="KW-0106">Calcium</keyword>
<feature type="region of interest" description="Disordered" evidence="4">
    <location>
        <begin position="2056"/>
        <end position="2076"/>
    </location>
</feature>
<evidence type="ECO:0000256" key="3">
    <source>
        <dbReference type="SAM" id="Coils"/>
    </source>
</evidence>
<feature type="region of interest" description="Disordered" evidence="4">
    <location>
        <begin position="1214"/>
        <end position="1255"/>
    </location>
</feature>
<dbReference type="PROSITE" id="PS50222">
    <property type="entry name" value="EF_HAND_2"/>
    <property type="match status" value="5"/>
</dbReference>
<evidence type="ECO:0000259" key="5">
    <source>
        <dbReference type="PROSITE" id="PS50004"/>
    </source>
</evidence>
<evidence type="ECO:0008006" key="9">
    <source>
        <dbReference type="Google" id="ProtNLM"/>
    </source>
</evidence>
<feature type="domain" description="C2" evidence="5">
    <location>
        <begin position="4438"/>
        <end position="4566"/>
    </location>
</feature>
<feature type="compositionally biased region" description="Low complexity" evidence="4">
    <location>
        <begin position="75"/>
        <end position="88"/>
    </location>
</feature>
<keyword evidence="3" id="KW-0175">Coiled coil</keyword>
<feature type="region of interest" description="Disordered" evidence="4">
    <location>
        <begin position="4149"/>
        <end position="4169"/>
    </location>
</feature>
<feature type="domain" description="C2" evidence="5">
    <location>
        <begin position="3788"/>
        <end position="3921"/>
    </location>
</feature>
<evidence type="ECO:0000313" key="7">
    <source>
        <dbReference type="EMBL" id="GMI18180.1"/>
    </source>
</evidence>
<feature type="domain" description="EF-hand" evidence="6">
    <location>
        <begin position="1681"/>
        <end position="1716"/>
    </location>
</feature>
<keyword evidence="8" id="KW-1185">Reference proteome</keyword>
<dbReference type="SUPFAM" id="SSF49562">
    <property type="entry name" value="C2 domain (Calcium/lipid-binding domain, CaLB)"/>
    <property type="match status" value="16"/>
</dbReference>
<dbReference type="InterPro" id="IPR018247">
    <property type="entry name" value="EF_Hand_1_Ca_BS"/>
</dbReference>
<feature type="domain" description="C2" evidence="5">
    <location>
        <begin position="5585"/>
        <end position="5712"/>
    </location>
</feature>
<dbReference type="InterPro" id="IPR000048">
    <property type="entry name" value="IQ_motif_EF-hand-BS"/>
</dbReference>
<feature type="domain" description="C2" evidence="5">
    <location>
        <begin position="4593"/>
        <end position="4730"/>
    </location>
</feature>
<dbReference type="SUPFAM" id="SSF47473">
    <property type="entry name" value="EF-hand"/>
    <property type="match status" value="2"/>
</dbReference>
<feature type="domain" description="C2" evidence="5">
    <location>
        <begin position="6552"/>
        <end position="6685"/>
    </location>
</feature>
<dbReference type="EMBL" id="BRXW01000324">
    <property type="protein sequence ID" value="GMI18180.1"/>
    <property type="molecule type" value="Genomic_DNA"/>
</dbReference>
<feature type="coiled-coil region" evidence="3">
    <location>
        <begin position="7126"/>
        <end position="7160"/>
    </location>
</feature>
<comment type="caution">
    <text evidence="7">The sequence shown here is derived from an EMBL/GenBank/DDBJ whole genome shotgun (WGS) entry which is preliminary data.</text>
</comment>
<feature type="region of interest" description="Disordered" evidence="4">
    <location>
        <begin position="2453"/>
        <end position="2532"/>
    </location>
</feature>
<feature type="compositionally biased region" description="Acidic residues" evidence="4">
    <location>
        <begin position="2518"/>
        <end position="2527"/>
    </location>
</feature>
<protein>
    <recommendedName>
        <fullName evidence="9">Calmodulin</fullName>
    </recommendedName>
</protein>
<dbReference type="PROSITE" id="PS50004">
    <property type="entry name" value="C2"/>
    <property type="match status" value="15"/>
</dbReference>
<feature type="compositionally biased region" description="Basic and acidic residues" evidence="4">
    <location>
        <begin position="4909"/>
        <end position="4919"/>
    </location>
</feature>
<feature type="compositionally biased region" description="Basic and acidic residues" evidence="4">
    <location>
        <begin position="3743"/>
        <end position="3769"/>
    </location>
</feature>
<feature type="compositionally biased region" description="Basic and acidic residues" evidence="4">
    <location>
        <begin position="6384"/>
        <end position="6400"/>
    </location>
</feature>
<feature type="domain" description="C2" evidence="5">
    <location>
        <begin position="4285"/>
        <end position="4405"/>
    </location>
</feature>
<feature type="domain" description="C2" evidence="5">
    <location>
        <begin position="3059"/>
        <end position="3180"/>
    </location>
</feature>
<feature type="domain" description="C2" evidence="5">
    <location>
        <begin position="4746"/>
        <end position="4869"/>
    </location>
</feature>
<feature type="compositionally biased region" description="Pro residues" evidence="4">
    <location>
        <begin position="192"/>
        <end position="203"/>
    </location>
</feature>
<dbReference type="Proteomes" id="UP001165122">
    <property type="component" value="Unassembled WGS sequence"/>
</dbReference>
<dbReference type="InterPro" id="IPR035892">
    <property type="entry name" value="C2_domain_sf"/>
</dbReference>
<dbReference type="CDD" id="cd00051">
    <property type="entry name" value="EFh"/>
    <property type="match status" value="1"/>
</dbReference>
<feature type="region of interest" description="Disordered" evidence="4">
    <location>
        <begin position="1"/>
        <end position="88"/>
    </location>
</feature>
<dbReference type="OrthoDB" id="191686at2759"/>
<gene>
    <name evidence="7" type="ORF">TrLO_g14239</name>
</gene>
<evidence type="ECO:0000256" key="4">
    <source>
        <dbReference type="SAM" id="MobiDB-lite"/>
    </source>
</evidence>
<feature type="domain" description="C2" evidence="5">
    <location>
        <begin position="6699"/>
        <end position="6836"/>
    </location>
</feature>
<feature type="region of interest" description="Disordered" evidence="4">
    <location>
        <begin position="2571"/>
        <end position="2599"/>
    </location>
</feature>
<feature type="domain" description="C2" evidence="5">
    <location>
        <begin position="2868"/>
        <end position="3009"/>
    </location>
</feature>
<dbReference type="SMART" id="SM00054">
    <property type="entry name" value="EFh"/>
    <property type="match status" value="6"/>
</dbReference>
<feature type="compositionally biased region" description="Basic residues" evidence="4">
    <location>
        <begin position="2493"/>
        <end position="2504"/>
    </location>
</feature>
<feature type="domain" description="C2" evidence="5">
    <location>
        <begin position="6848"/>
        <end position="6982"/>
    </location>
</feature>
<dbReference type="PANTHER" id="PTHR45911:SF4">
    <property type="entry name" value="MULTIPLE C2 AND TRANSMEMBRANE DOMAIN-CONTAINING PROTEIN"/>
    <property type="match status" value="1"/>
</dbReference>
<keyword evidence="1" id="KW-0479">Metal-binding</keyword>
<dbReference type="GO" id="GO:0005509">
    <property type="term" value="F:calcium ion binding"/>
    <property type="evidence" value="ECO:0007669"/>
    <property type="project" value="InterPro"/>
</dbReference>
<dbReference type="Gene3D" id="2.30.30.140">
    <property type="match status" value="1"/>
</dbReference>
<dbReference type="InterPro" id="IPR000008">
    <property type="entry name" value="C2_dom"/>
</dbReference>
<dbReference type="PANTHER" id="PTHR45911">
    <property type="entry name" value="C2 DOMAIN-CONTAINING PROTEIN"/>
    <property type="match status" value="1"/>
</dbReference>
<feature type="region of interest" description="Disordered" evidence="4">
    <location>
        <begin position="3362"/>
        <end position="3392"/>
    </location>
</feature>
<feature type="domain" description="EF-hand" evidence="6">
    <location>
        <begin position="1725"/>
        <end position="1760"/>
    </location>
</feature>
<feature type="compositionally biased region" description="Polar residues" evidence="4">
    <location>
        <begin position="209"/>
        <end position="218"/>
    </location>
</feature>
<evidence type="ECO:0000256" key="2">
    <source>
        <dbReference type="ARBA" id="ARBA00022837"/>
    </source>
</evidence>
<feature type="region of interest" description="Disordered" evidence="4">
    <location>
        <begin position="3740"/>
        <end position="3782"/>
    </location>
</feature>